<keyword evidence="2" id="KW-1185">Reference proteome</keyword>
<evidence type="ECO:0000313" key="2">
    <source>
        <dbReference type="Proteomes" id="UP001054837"/>
    </source>
</evidence>
<organism evidence="1 2">
    <name type="scientific">Caerostris darwini</name>
    <dbReference type="NCBI Taxonomy" id="1538125"/>
    <lineage>
        <taxon>Eukaryota</taxon>
        <taxon>Metazoa</taxon>
        <taxon>Ecdysozoa</taxon>
        <taxon>Arthropoda</taxon>
        <taxon>Chelicerata</taxon>
        <taxon>Arachnida</taxon>
        <taxon>Araneae</taxon>
        <taxon>Araneomorphae</taxon>
        <taxon>Entelegynae</taxon>
        <taxon>Araneoidea</taxon>
        <taxon>Araneidae</taxon>
        <taxon>Caerostris</taxon>
    </lineage>
</organism>
<protein>
    <submittedName>
        <fullName evidence="1">Uncharacterized protein</fullName>
    </submittedName>
</protein>
<dbReference type="AlphaFoldDB" id="A0AAV4M6R6"/>
<dbReference type="EMBL" id="BPLQ01000115">
    <property type="protein sequence ID" value="GIX67761.1"/>
    <property type="molecule type" value="Genomic_DNA"/>
</dbReference>
<accession>A0AAV4M6R6</accession>
<proteinExistence type="predicted"/>
<gene>
    <name evidence="1" type="ORF">CDAR_395501</name>
</gene>
<evidence type="ECO:0000313" key="1">
    <source>
        <dbReference type="EMBL" id="GIX67761.1"/>
    </source>
</evidence>
<reference evidence="1 2" key="1">
    <citation type="submission" date="2021-06" db="EMBL/GenBank/DDBJ databases">
        <title>Caerostris darwini draft genome.</title>
        <authorList>
            <person name="Kono N."/>
            <person name="Arakawa K."/>
        </authorList>
    </citation>
    <scope>NUCLEOTIDE SEQUENCE [LARGE SCALE GENOMIC DNA]</scope>
</reference>
<dbReference type="Proteomes" id="UP001054837">
    <property type="component" value="Unassembled WGS sequence"/>
</dbReference>
<name>A0AAV4M6R6_9ARAC</name>
<comment type="caution">
    <text evidence="1">The sequence shown here is derived from an EMBL/GenBank/DDBJ whole genome shotgun (WGS) entry which is preliminary data.</text>
</comment>
<sequence length="90" mass="10385">MECLKDKMELDRGSTTTNQEISSSYCDIDIFINQNPLMVMKILNHGLQVGHEEYRLSDLLSLMSEKICMISMWPCEIIPSRTLPYASKRV</sequence>